<dbReference type="Pfam" id="PF05401">
    <property type="entry name" value="NodS"/>
    <property type="match status" value="1"/>
</dbReference>
<dbReference type="GO" id="GO:0008757">
    <property type="term" value="F:S-adenosylmethionine-dependent methyltransferase activity"/>
    <property type="evidence" value="ECO:0007669"/>
    <property type="project" value="InterPro"/>
</dbReference>
<dbReference type="OrthoDB" id="9790023at2"/>
<dbReference type="PANTHER" id="PTHR43861">
    <property type="entry name" value="TRANS-ACONITATE 2-METHYLTRANSFERASE-RELATED"/>
    <property type="match status" value="1"/>
</dbReference>
<keyword evidence="2" id="KW-1185">Reference proteome</keyword>
<keyword evidence="1" id="KW-0808">Transferase</keyword>
<keyword evidence="1" id="KW-0489">Methyltransferase</keyword>
<dbReference type="CDD" id="cd02440">
    <property type="entry name" value="AdoMet_MTases"/>
    <property type="match status" value="1"/>
</dbReference>
<dbReference type="GO" id="GO:0009312">
    <property type="term" value="P:oligosaccharide biosynthetic process"/>
    <property type="evidence" value="ECO:0007669"/>
    <property type="project" value="InterPro"/>
</dbReference>
<sequence length="199" mass="22709">MSQKKKTFNAAYFNELYSSNPDPWNFEHSEYEKAKYEQTMLMIPDTIYNAGLEIGCSNGLLTLRLRQRCRNLLAVDSSSVAVEKAAERLAGFTNVTFAEMEVPAEFAEGKFDLIVFSEVGYFMTEQDLLITREKIVDALSDAGHLLLVHWTGPVAEFPLTGERVHELFLECASSQLQKSLVHLQNHTDPQYRMDMFQKL</sequence>
<gene>
    <name evidence="1" type="ORF">DSL64_04285</name>
</gene>
<protein>
    <submittedName>
        <fullName evidence="1">Methyltransferase</fullName>
    </submittedName>
</protein>
<dbReference type="AlphaFoldDB" id="A0A3D8YG78"/>
<evidence type="ECO:0000313" key="2">
    <source>
        <dbReference type="Proteomes" id="UP000256373"/>
    </source>
</evidence>
<accession>A0A3D8YG78</accession>
<dbReference type="InterPro" id="IPR008715">
    <property type="entry name" value="SAM-MeTfrase_NodS-like"/>
</dbReference>
<dbReference type="GO" id="GO:0032259">
    <property type="term" value="P:methylation"/>
    <property type="evidence" value="ECO:0007669"/>
    <property type="project" value="UniProtKB-KW"/>
</dbReference>
<reference evidence="1 2" key="1">
    <citation type="submission" date="2018-07" db="EMBL/GenBank/DDBJ databases">
        <title>Dyadobacter roseus sp. nov., isolated from rose rhizosphere soil.</title>
        <authorList>
            <person name="Chen L."/>
        </authorList>
    </citation>
    <scope>NUCLEOTIDE SEQUENCE [LARGE SCALE GENOMIC DNA]</scope>
    <source>
        <strain evidence="1 2">RS19</strain>
    </source>
</reference>
<name>A0A3D8YG78_9BACT</name>
<dbReference type="EMBL" id="QNUL01000002">
    <property type="protein sequence ID" value="REA63661.1"/>
    <property type="molecule type" value="Genomic_DNA"/>
</dbReference>
<dbReference type="InterPro" id="IPR029063">
    <property type="entry name" value="SAM-dependent_MTases_sf"/>
</dbReference>
<proteinExistence type="predicted"/>
<dbReference type="Proteomes" id="UP000256373">
    <property type="component" value="Unassembled WGS sequence"/>
</dbReference>
<comment type="caution">
    <text evidence="1">The sequence shown here is derived from an EMBL/GenBank/DDBJ whole genome shotgun (WGS) entry which is preliminary data.</text>
</comment>
<dbReference type="Gene3D" id="3.40.50.150">
    <property type="entry name" value="Vaccinia Virus protein VP39"/>
    <property type="match status" value="1"/>
</dbReference>
<dbReference type="RefSeq" id="WP_115829411.1">
    <property type="nucleotide sequence ID" value="NZ_QNUL01000002.1"/>
</dbReference>
<organism evidence="1 2">
    <name type="scientific">Dyadobacter luteus</name>
    <dbReference type="NCBI Taxonomy" id="2259619"/>
    <lineage>
        <taxon>Bacteria</taxon>
        <taxon>Pseudomonadati</taxon>
        <taxon>Bacteroidota</taxon>
        <taxon>Cytophagia</taxon>
        <taxon>Cytophagales</taxon>
        <taxon>Spirosomataceae</taxon>
        <taxon>Dyadobacter</taxon>
    </lineage>
</organism>
<evidence type="ECO:0000313" key="1">
    <source>
        <dbReference type="EMBL" id="REA63661.1"/>
    </source>
</evidence>
<dbReference type="SUPFAM" id="SSF53335">
    <property type="entry name" value="S-adenosyl-L-methionine-dependent methyltransferases"/>
    <property type="match status" value="1"/>
</dbReference>